<dbReference type="EMBL" id="CVRI01000002">
    <property type="protein sequence ID" value="CRK86834.1"/>
    <property type="molecule type" value="Genomic_DNA"/>
</dbReference>
<evidence type="ECO:0000259" key="1">
    <source>
        <dbReference type="Pfam" id="PF10545"/>
    </source>
</evidence>
<evidence type="ECO:0000313" key="3">
    <source>
        <dbReference type="Proteomes" id="UP000183832"/>
    </source>
</evidence>
<keyword evidence="3" id="KW-1185">Reference proteome</keyword>
<proteinExistence type="predicted"/>
<dbReference type="Pfam" id="PF10545">
    <property type="entry name" value="MADF_DNA_bdg"/>
    <property type="match status" value="1"/>
</dbReference>
<gene>
    <name evidence="2" type="ORF">CLUMA_CG000662</name>
</gene>
<name>A0A1J1HH04_9DIPT</name>
<accession>A0A1J1HH04</accession>
<sequence>MATSITPDDWKKIELIKIIEKYDVLYRRDKIKEIREKNEAWQMVRDEYSHIDEGADVESCKKLWKKIRVKFVASQPNILAQHLKFLLVSIVPI</sequence>
<reference evidence="2 3" key="1">
    <citation type="submission" date="2015-04" db="EMBL/GenBank/DDBJ databases">
        <authorList>
            <person name="Syromyatnikov M.Y."/>
            <person name="Popov V.N."/>
        </authorList>
    </citation>
    <scope>NUCLEOTIDE SEQUENCE [LARGE SCALE GENOMIC DNA]</scope>
</reference>
<dbReference type="InterPro" id="IPR006578">
    <property type="entry name" value="MADF-dom"/>
</dbReference>
<feature type="domain" description="MADF" evidence="1">
    <location>
        <begin position="15"/>
        <end position="73"/>
    </location>
</feature>
<evidence type="ECO:0000313" key="2">
    <source>
        <dbReference type="EMBL" id="CRK86834.1"/>
    </source>
</evidence>
<dbReference type="Proteomes" id="UP000183832">
    <property type="component" value="Unassembled WGS sequence"/>
</dbReference>
<protein>
    <submittedName>
        <fullName evidence="2">CLUMA_CG000662, isoform A</fullName>
    </submittedName>
</protein>
<organism evidence="2 3">
    <name type="scientific">Clunio marinus</name>
    <dbReference type="NCBI Taxonomy" id="568069"/>
    <lineage>
        <taxon>Eukaryota</taxon>
        <taxon>Metazoa</taxon>
        <taxon>Ecdysozoa</taxon>
        <taxon>Arthropoda</taxon>
        <taxon>Hexapoda</taxon>
        <taxon>Insecta</taxon>
        <taxon>Pterygota</taxon>
        <taxon>Neoptera</taxon>
        <taxon>Endopterygota</taxon>
        <taxon>Diptera</taxon>
        <taxon>Nematocera</taxon>
        <taxon>Chironomoidea</taxon>
        <taxon>Chironomidae</taxon>
        <taxon>Clunio</taxon>
    </lineage>
</organism>
<dbReference type="AlphaFoldDB" id="A0A1J1HH04"/>